<dbReference type="PANTHER" id="PTHR47961:SF1">
    <property type="entry name" value="ATP-DEPENDENT HELICASE MJ1401-RELATED"/>
    <property type="match status" value="1"/>
</dbReference>
<dbReference type="PANTHER" id="PTHR47961">
    <property type="entry name" value="DNA POLYMERASE THETA, PUTATIVE (AFU_ORTHOLOGUE AFUA_1G05260)-RELATED"/>
    <property type="match status" value="1"/>
</dbReference>
<feature type="domain" description="Helicase ATP-binding" evidence="5">
    <location>
        <begin position="226"/>
        <end position="378"/>
    </location>
</feature>
<feature type="non-terminal residue" evidence="6">
    <location>
        <position position="378"/>
    </location>
</feature>
<evidence type="ECO:0000256" key="3">
    <source>
        <dbReference type="ARBA" id="ARBA00022806"/>
    </source>
</evidence>
<evidence type="ECO:0000313" key="6">
    <source>
        <dbReference type="EMBL" id="HIP89912.1"/>
    </source>
</evidence>
<gene>
    <name evidence="6" type="ORF">EYH24_08470</name>
</gene>
<dbReference type="Pfam" id="PF00270">
    <property type="entry name" value="DEAD"/>
    <property type="match status" value="1"/>
</dbReference>
<keyword evidence="1" id="KW-0547">Nucleotide-binding</keyword>
<evidence type="ECO:0000313" key="7">
    <source>
        <dbReference type="Proteomes" id="UP000653692"/>
    </source>
</evidence>
<dbReference type="PROSITE" id="PS51192">
    <property type="entry name" value="HELICASE_ATP_BIND_1"/>
    <property type="match status" value="1"/>
</dbReference>
<dbReference type="GO" id="GO:0004386">
    <property type="term" value="F:helicase activity"/>
    <property type="evidence" value="ECO:0007669"/>
    <property type="project" value="UniProtKB-KW"/>
</dbReference>
<comment type="caution">
    <text evidence="6">The sequence shown here is derived from an EMBL/GenBank/DDBJ whole genome shotgun (WGS) entry which is preliminary data.</text>
</comment>
<dbReference type="InterPro" id="IPR011545">
    <property type="entry name" value="DEAD/DEAH_box_helicase_dom"/>
</dbReference>
<keyword evidence="3 6" id="KW-0347">Helicase</keyword>
<name>A0A832ZGA3_9EURY</name>
<dbReference type="Proteomes" id="UP000653692">
    <property type="component" value="Unassembled WGS sequence"/>
</dbReference>
<reference evidence="6" key="1">
    <citation type="journal article" date="2020" name="ISME J.">
        <title>Gammaproteobacteria mediating utilization of methyl-, sulfur- and petroleum organic compounds in deep ocean hydrothermal plumes.</title>
        <authorList>
            <person name="Zhou Z."/>
            <person name="Liu Y."/>
            <person name="Pan J."/>
            <person name="Cron B.R."/>
            <person name="Toner B.M."/>
            <person name="Anantharaman K."/>
            <person name="Breier J.A."/>
            <person name="Dick G.J."/>
            <person name="Li M."/>
        </authorList>
    </citation>
    <scope>NUCLEOTIDE SEQUENCE</scope>
    <source>
        <strain evidence="6">SZUA-1476</strain>
    </source>
</reference>
<evidence type="ECO:0000256" key="2">
    <source>
        <dbReference type="ARBA" id="ARBA00022801"/>
    </source>
</evidence>
<accession>A0A832ZGA3</accession>
<dbReference type="InterPro" id="IPR050474">
    <property type="entry name" value="Hel308_SKI2-like"/>
</dbReference>
<dbReference type="EMBL" id="DQUR01000285">
    <property type="protein sequence ID" value="HIP89912.1"/>
    <property type="molecule type" value="Genomic_DNA"/>
</dbReference>
<dbReference type="GO" id="GO:0140097">
    <property type="term" value="F:catalytic activity, acting on DNA"/>
    <property type="evidence" value="ECO:0007669"/>
    <property type="project" value="UniProtKB-ARBA"/>
</dbReference>
<dbReference type="InterPro" id="IPR027417">
    <property type="entry name" value="P-loop_NTPase"/>
</dbReference>
<dbReference type="SUPFAM" id="SSF52540">
    <property type="entry name" value="P-loop containing nucleoside triphosphate hydrolases"/>
    <property type="match status" value="1"/>
</dbReference>
<protein>
    <submittedName>
        <fullName evidence="6">DEAD/DEAH box helicase</fullName>
    </submittedName>
</protein>
<organism evidence="6 7">
    <name type="scientific">Thermococcus paralvinellae</name>
    <dbReference type="NCBI Taxonomy" id="582419"/>
    <lineage>
        <taxon>Archaea</taxon>
        <taxon>Methanobacteriati</taxon>
        <taxon>Methanobacteriota</taxon>
        <taxon>Thermococci</taxon>
        <taxon>Thermococcales</taxon>
        <taxon>Thermococcaceae</taxon>
        <taxon>Thermococcus</taxon>
    </lineage>
</organism>
<dbReference type="Gene3D" id="3.40.50.300">
    <property type="entry name" value="P-loop containing nucleotide triphosphate hydrolases"/>
    <property type="match status" value="1"/>
</dbReference>
<dbReference type="GO" id="GO:0005524">
    <property type="term" value="F:ATP binding"/>
    <property type="evidence" value="ECO:0007669"/>
    <property type="project" value="UniProtKB-KW"/>
</dbReference>
<dbReference type="GO" id="GO:0016787">
    <property type="term" value="F:hydrolase activity"/>
    <property type="evidence" value="ECO:0007669"/>
    <property type="project" value="UniProtKB-KW"/>
</dbReference>
<keyword evidence="4" id="KW-0067">ATP-binding</keyword>
<sequence>MLFVIRRGRKRNELEAYCIENEPEKLSKIQNLKADRIYRLIMMDNRLFKVLEGSQYRNPKEIEKLLRQARIVLVDADEWEGYFRVRLQNKRVEKSHLCRFCLLNGRITILTEGNRIRFHSEYICERCAEEELKNELRYRFRSLGMFDQAKKLLQRFKDLDKVLMAFDPRFDPTKSPEITKWDELKPKKIKVKKLSIDELEIPEEFKEVLKEEGVRELLPVQSLAIQHGLLKGDNLLIVSATASGKTLIAELAGIPKALNGEKMLFLVPLVALANQKYEDFRRRYSKLGLRVAIRVGMSRIKTRDELVVVDTGIDADIIVGTYEGIDYLLRAGKKIGKVGTVVIDEIHMIDDEERGARLDGLIARLRKLYPKAQFIGLS</sequence>
<dbReference type="SMART" id="SM00487">
    <property type="entry name" value="DEXDc"/>
    <property type="match status" value="1"/>
</dbReference>
<dbReference type="InterPro" id="IPR014001">
    <property type="entry name" value="Helicase_ATP-bd"/>
</dbReference>
<dbReference type="GO" id="GO:0003676">
    <property type="term" value="F:nucleic acid binding"/>
    <property type="evidence" value="ECO:0007669"/>
    <property type="project" value="InterPro"/>
</dbReference>
<evidence type="ECO:0000259" key="5">
    <source>
        <dbReference type="PROSITE" id="PS51192"/>
    </source>
</evidence>
<evidence type="ECO:0000256" key="4">
    <source>
        <dbReference type="ARBA" id="ARBA00022840"/>
    </source>
</evidence>
<proteinExistence type="predicted"/>
<keyword evidence="2" id="KW-0378">Hydrolase</keyword>
<evidence type="ECO:0000256" key="1">
    <source>
        <dbReference type="ARBA" id="ARBA00022741"/>
    </source>
</evidence>
<dbReference type="AlphaFoldDB" id="A0A832ZGA3"/>